<dbReference type="Gene3D" id="2.40.260.10">
    <property type="entry name" value="Sortase"/>
    <property type="match status" value="1"/>
</dbReference>
<evidence type="ECO:0000313" key="5">
    <source>
        <dbReference type="Proteomes" id="UP000240509"/>
    </source>
</evidence>
<feature type="active site" description="Proton donor/acceptor" evidence="2">
    <location>
        <position position="136"/>
    </location>
</feature>
<proteinExistence type="predicted"/>
<dbReference type="Proteomes" id="UP000240509">
    <property type="component" value="Unassembled WGS sequence"/>
</dbReference>
<comment type="caution">
    <text evidence="4">The sequence shown here is derived from an EMBL/GenBank/DDBJ whole genome shotgun (WGS) entry which is preliminary data.</text>
</comment>
<dbReference type="AlphaFoldDB" id="A0A2T4U9J0"/>
<dbReference type="InterPro" id="IPR053525">
    <property type="entry name" value="Sortase_D"/>
</dbReference>
<dbReference type="SUPFAM" id="SSF63817">
    <property type="entry name" value="Sortase"/>
    <property type="match status" value="1"/>
</dbReference>
<dbReference type="InterPro" id="IPR023365">
    <property type="entry name" value="Sortase_dom-sf"/>
</dbReference>
<dbReference type="NCBIfam" id="NF033746">
    <property type="entry name" value="class_D_sortase"/>
    <property type="match status" value="1"/>
</dbReference>
<dbReference type="NCBIfam" id="TIGR01076">
    <property type="entry name" value="sortase_fam"/>
    <property type="match status" value="1"/>
</dbReference>
<dbReference type="RefSeq" id="WP_107583653.1">
    <property type="nucleotide sequence ID" value="NZ_PZJJ01000003.1"/>
</dbReference>
<dbReference type="GO" id="GO:0016787">
    <property type="term" value="F:hydrolase activity"/>
    <property type="evidence" value="ECO:0007669"/>
    <property type="project" value="UniProtKB-KW"/>
</dbReference>
<evidence type="ECO:0000256" key="1">
    <source>
        <dbReference type="ARBA" id="ARBA00022801"/>
    </source>
</evidence>
<feature type="active site" description="Acyl-thioester intermediate" evidence="2">
    <location>
        <position position="193"/>
    </location>
</feature>
<evidence type="ECO:0000313" key="4">
    <source>
        <dbReference type="EMBL" id="PTL40063.1"/>
    </source>
</evidence>
<keyword evidence="5" id="KW-1185">Reference proteome</keyword>
<reference evidence="4 5" key="1">
    <citation type="submission" date="2018-03" db="EMBL/GenBank/DDBJ databases">
        <title>Alkalicoccus saliphilus sp. nov., isolated from a mineral pool.</title>
        <authorList>
            <person name="Zhao B."/>
        </authorList>
    </citation>
    <scope>NUCLEOTIDE SEQUENCE [LARGE SCALE GENOMIC DNA]</scope>
    <source>
        <strain evidence="4 5">6AG</strain>
    </source>
</reference>
<dbReference type="InterPro" id="IPR041999">
    <property type="entry name" value="Sortase_D_1"/>
</dbReference>
<feature type="region of interest" description="Disordered" evidence="3">
    <location>
        <begin position="46"/>
        <end position="81"/>
    </location>
</feature>
<dbReference type="EMBL" id="PZJJ01000003">
    <property type="protein sequence ID" value="PTL40063.1"/>
    <property type="molecule type" value="Genomic_DNA"/>
</dbReference>
<protein>
    <submittedName>
        <fullName evidence="4">Class D sortase</fullName>
    </submittedName>
</protein>
<accession>A0A2T4U9J0</accession>
<keyword evidence="1" id="KW-0378">Hydrolase</keyword>
<sequence length="219" mass="24440">MKNKLAVFFIMAGLVLAGWNGYAWISEASAGKQTMEADDIIVASDEENTPEEVPELSAGNAPETELPPEEEEAPSRDYDEYDKGDEAGVLLIPDIDMKYPVYWGTDDDTLSQGVGYHEGDFTTPPDGKRHTVLSGHRDTVFSELGDLEDGTKMYMQFEGVQYEYEIQKTWITDAEDRSVIVDKDDPTLTLTTCYPFSFIGPAPDRYIIEAPLVNVTEMD</sequence>
<dbReference type="CDD" id="cd05828">
    <property type="entry name" value="Sortase_D_1"/>
    <property type="match status" value="1"/>
</dbReference>
<name>A0A2T4U9J0_9BACI</name>
<organism evidence="4 5">
    <name type="scientific">Alkalicoccus saliphilus</name>
    <dbReference type="NCBI Taxonomy" id="200989"/>
    <lineage>
        <taxon>Bacteria</taxon>
        <taxon>Bacillati</taxon>
        <taxon>Bacillota</taxon>
        <taxon>Bacilli</taxon>
        <taxon>Bacillales</taxon>
        <taxon>Bacillaceae</taxon>
        <taxon>Alkalicoccus</taxon>
    </lineage>
</organism>
<gene>
    <name evidence="4" type="ORF">C6Y45_03600</name>
</gene>
<evidence type="ECO:0000256" key="3">
    <source>
        <dbReference type="SAM" id="MobiDB-lite"/>
    </source>
</evidence>
<dbReference type="InterPro" id="IPR005754">
    <property type="entry name" value="Sortase"/>
</dbReference>
<evidence type="ECO:0000256" key="2">
    <source>
        <dbReference type="PIRSR" id="PIRSR605754-1"/>
    </source>
</evidence>
<dbReference type="OrthoDB" id="165822at2"/>
<dbReference type="Pfam" id="PF04203">
    <property type="entry name" value="Sortase"/>
    <property type="match status" value="1"/>
</dbReference>